<dbReference type="PRINTS" id="PR00081">
    <property type="entry name" value="GDHRDH"/>
</dbReference>
<comment type="similarity">
    <text evidence="1 4">Belongs to the short-chain dehydrogenases/reductases (SDR) family.</text>
</comment>
<dbReference type="STRING" id="716816.BST96_11015"/>
<keyword evidence="2" id="KW-0521">NADP</keyword>
<keyword evidence="3" id="KW-0560">Oxidoreductase</keyword>
<dbReference type="InterPro" id="IPR036291">
    <property type="entry name" value="NAD(P)-bd_dom_sf"/>
</dbReference>
<proteinExistence type="inferred from homology"/>
<evidence type="ECO:0000256" key="3">
    <source>
        <dbReference type="ARBA" id="ARBA00023002"/>
    </source>
</evidence>
<dbReference type="CDD" id="cd05324">
    <property type="entry name" value="carb_red_PTCR-like_SDR_c"/>
    <property type="match status" value="1"/>
</dbReference>
<dbReference type="Proteomes" id="UP000193450">
    <property type="component" value="Chromosome"/>
</dbReference>
<dbReference type="PANTHER" id="PTHR43490">
    <property type="entry name" value="(+)-NEOMENTHOL DEHYDROGENASE"/>
    <property type="match status" value="1"/>
</dbReference>
<dbReference type="KEGG" id="osg:BST96_11015"/>
<dbReference type="GO" id="GO:0016020">
    <property type="term" value="C:membrane"/>
    <property type="evidence" value="ECO:0007669"/>
    <property type="project" value="TreeGrafter"/>
</dbReference>
<evidence type="ECO:0000313" key="5">
    <source>
        <dbReference type="EMBL" id="ARN74606.1"/>
    </source>
</evidence>
<dbReference type="GO" id="GO:0016616">
    <property type="term" value="F:oxidoreductase activity, acting on the CH-OH group of donors, NAD or NADP as acceptor"/>
    <property type="evidence" value="ECO:0007669"/>
    <property type="project" value="InterPro"/>
</dbReference>
<keyword evidence="6" id="KW-1185">Reference proteome</keyword>
<dbReference type="InterPro" id="IPR045313">
    <property type="entry name" value="CBR1-like"/>
</dbReference>
<name>A0A1X9NAF3_9GAMM</name>
<reference evidence="5 6" key="1">
    <citation type="submission" date="2016-11" db="EMBL/GenBank/DDBJ databases">
        <title>Trade-off between light-utilization and light-protection in marine flavobacteria.</title>
        <authorList>
            <person name="Kumagai Y."/>
        </authorList>
    </citation>
    <scope>NUCLEOTIDE SEQUENCE [LARGE SCALE GENOMIC DNA]</scope>
    <source>
        <strain evidence="5 6">NBRC 107125</strain>
    </source>
</reference>
<dbReference type="PANTHER" id="PTHR43490:SF99">
    <property type="entry name" value="SHORT-CHAIN DEHYDROGENASE_REDUCTASE"/>
    <property type="match status" value="1"/>
</dbReference>
<evidence type="ECO:0008006" key="7">
    <source>
        <dbReference type="Google" id="ProtNLM"/>
    </source>
</evidence>
<evidence type="ECO:0000256" key="4">
    <source>
        <dbReference type="RuleBase" id="RU000363"/>
    </source>
</evidence>
<dbReference type="SUPFAM" id="SSF51735">
    <property type="entry name" value="NAD(P)-binding Rossmann-fold domains"/>
    <property type="match status" value="1"/>
</dbReference>
<dbReference type="OrthoDB" id="9787298at2"/>
<organism evidence="5 6">
    <name type="scientific">Oceanicoccus sagamiensis</name>
    <dbReference type="NCBI Taxonomy" id="716816"/>
    <lineage>
        <taxon>Bacteria</taxon>
        <taxon>Pseudomonadati</taxon>
        <taxon>Pseudomonadota</taxon>
        <taxon>Gammaproteobacteria</taxon>
        <taxon>Cellvibrionales</taxon>
        <taxon>Spongiibacteraceae</taxon>
        <taxon>Oceanicoccus</taxon>
    </lineage>
</organism>
<accession>A0A1X9NAF3</accession>
<gene>
    <name evidence="5" type="ORF">BST96_11015</name>
</gene>
<dbReference type="EMBL" id="CP019343">
    <property type="protein sequence ID" value="ARN74606.1"/>
    <property type="molecule type" value="Genomic_DNA"/>
</dbReference>
<dbReference type="Gene3D" id="3.40.50.720">
    <property type="entry name" value="NAD(P)-binding Rossmann-like Domain"/>
    <property type="match status" value="1"/>
</dbReference>
<dbReference type="InterPro" id="IPR002347">
    <property type="entry name" value="SDR_fam"/>
</dbReference>
<dbReference type="AlphaFoldDB" id="A0A1X9NAF3"/>
<evidence type="ECO:0000256" key="1">
    <source>
        <dbReference type="ARBA" id="ARBA00006484"/>
    </source>
</evidence>
<dbReference type="PRINTS" id="PR00080">
    <property type="entry name" value="SDRFAMILY"/>
</dbReference>
<protein>
    <recommendedName>
        <fullName evidence="7">Short-chain dehydrogenase</fullName>
    </recommendedName>
</protein>
<dbReference type="Pfam" id="PF00106">
    <property type="entry name" value="adh_short"/>
    <property type="match status" value="1"/>
</dbReference>
<sequence>MSHTETPTQRVALVTGANRGIGLEVTRQLARQGIHVVATTRSESMGQALVNEMTAAGLSVSSFVLEVTDTEQCQALFGHISKAYGRLDILVNNAGIAPDQWQSGFQLDIDLFREVMDVNVYSALRLIQLFTPMMQSQGYGRIVNLSSELASLATSEMGSTLAYRTSKGALNTVTKLLSLELKDAPNIKMNAAAPGWCQTELGGEGAPRTAAEGADTVVWLATLPEDGPTGGFYRDREPYPW</sequence>
<evidence type="ECO:0000256" key="2">
    <source>
        <dbReference type="ARBA" id="ARBA00022857"/>
    </source>
</evidence>
<evidence type="ECO:0000313" key="6">
    <source>
        <dbReference type="Proteomes" id="UP000193450"/>
    </source>
</evidence>
<dbReference type="RefSeq" id="WP_085758753.1">
    <property type="nucleotide sequence ID" value="NZ_CP019343.1"/>
</dbReference>